<reference evidence="2 3" key="1">
    <citation type="journal article" date="2016" name="Nat. Commun.">
        <title>Thousands of microbial genomes shed light on interconnected biogeochemical processes in an aquifer system.</title>
        <authorList>
            <person name="Anantharaman K."/>
            <person name="Brown C.T."/>
            <person name="Hug L.A."/>
            <person name="Sharon I."/>
            <person name="Castelle C.J."/>
            <person name="Probst A.J."/>
            <person name="Thomas B.C."/>
            <person name="Singh A."/>
            <person name="Wilkins M.J."/>
            <person name="Karaoz U."/>
            <person name="Brodie E.L."/>
            <person name="Williams K.H."/>
            <person name="Hubbard S.S."/>
            <person name="Banfield J.F."/>
        </authorList>
    </citation>
    <scope>NUCLEOTIDE SEQUENCE [LARGE SCALE GENOMIC DNA]</scope>
</reference>
<dbReference type="Pfam" id="PF02594">
    <property type="entry name" value="DUF167"/>
    <property type="match status" value="1"/>
</dbReference>
<dbReference type="NCBIfam" id="TIGR00251">
    <property type="entry name" value="DUF167 family protein"/>
    <property type="match status" value="1"/>
</dbReference>
<protein>
    <submittedName>
        <fullName evidence="2">Uncharacterized protein</fullName>
    </submittedName>
</protein>
<evidence type="ECO:0000313" key="3">
    <source>
        <dbReference type="Proteomes" id="UP000178869"/>
    </source>
</evidence>
<accession>A0A1G2PH90</accession>
<sequence>MKVSVKVKAKARENKVEKLSQEEFLISTKESPIGGRANRAVVRLLAEYLGIPPSALKIVSGLHAKHKLIEII</sequence>
<evidence type="ECO:0000313" key="2">
    <source>
        <dbReference type="EMBL" id="OHA47109.1"/>
    </source>
</evidence>
<dbReference type="InterPro" id="IPR003746">
    <property type="entry name" value="DUF167"/>
</dbReference>
<comment type="similarity">
    <text evidence="1">Belongs to the UPF0235 family.</text>
</comment>
<organism evidence="2 3">
    <name type="scientific">Candidatus Terrybacteria bacterium RIFCSPHIGHO2_01_FULL_43_35</name>
    <dbReference type="NCBI Taxonomy" id="1802361"/>
    <lineage>
        <taxon>Bacteria</taxon>
        <taxon>Candidatus Terryibacteriota</taxon>
    </lineage>
</organism>
<dbReference type="InterPro" id="IPR036591">
    <property type="entry name" value="YggU-like_sf"/>
</dbReference>
<dbReference type="EMBL" id="MHSR01000008">
    <property type="protein sequence ID" value="OHA47109.1"/>
    <property type="molecule type" value="Genomic_DNA"/>
</dbReference>
<dbReference type="Gene3D" id="3.30.1200.10">
    <property type="entry name" value="YggU-like"/>
    <property type="match status" value="1"/>
</dbReference>
<comment type="caution">
    <text evidence="2">The sequence shown here is derived from an EMBL/GenBank/DDBJ whole genome shotgun (WGS) entry which is preliminary data.</text>
</comment>
<dbReference type="SMART" id="SM01152">
    <property type="entry name" value="DUF167"/>
    <property type="match status" value="1"/>
</dbReference>
<dbReference type="AlphaFoldDB" id="A0A1G2PH90"/>
<dbReference type="SUPFAM" id="SSF69786">
    <property type="entry name" value="YggU-like"/>
    <property type="match status" value="1"/>
</dbReference>
<proteinExistence type="inferred from homology"/>
<evidence type="ECO:0000256" key="1">
    <source>
        <dbReference type="ARBA" id="ARBA00010364"/>
    </source>
</evidence>
<dbReference type="Proteomes" id="UP000178869">
    <property type="component" value="Unassembled WGS sequence"/>
</dbReference>
<gene>
    <name evidence="2" type="ORF">A2828_04050</name>
</gene>
<name>A0A1G2PH90_9BACT</name>